<feature type="signal peptide" evidence="1">
    <location>
        <begin position="1"/>
        <end position="19"/>
    </location>
</feature>
<dbReference type="EMBL" id="BAAFGZ010000434">
    <property type="protein sequence ID" value="GAB0138546.1"/>
    <property type="molecule type" value="Genomic_DNA"/>
</dbReference>
<dbReference type="Gene3D" id="3.40.50.1000">
    <property type="entry name" value="HAD superfamily/HAD-like"/>
    <property type="match status" value="1"/>
</dbReference>
<accession>A0ABQ0CYN0</accession>
<evidence type="ECO:0000313" key="2">
    <source>
        <dbReference type="EMBL" id="GAB0138546.1"/>
    </source>
</evidence>
<keyword evidence="3" id="KW-1185">Reference proteome</keyword>
<comment type="caution">
    <text evidence="2">The sequence shown here is derived from an EMBL/GenBank/DDBJ whole genome shotgun (WGS) entry which is preliminary data.</text>
</comment>
<gene>
    <name evidence="2" type="primary">g6778</name>
    <name evidence="2" type="ORF">EsDP_00006778</name>
</gene>
<name>A0ABQ0CYN0_9HYPO</name>
<sequence length="361" mass="40500">MRVTRAALIVVSLIGLVDATTPASTKTKCTDGPRLAHWPRQAAKALNDMIARNAHRGRYAVFDMDNTSYRFDLEESLLPFLEAKGVLSRDKLDPSLRVVPFEDSASYNETLYSYYLRLCEIDDALGYPFAAQVFSGIPLRQLKVHVDELMALNKAIPVTYRKGGTLTSSTVSPPKVFRGQVELYNKLMANGIDVYVVSAASEELVRMVASDPKYGYNVKPENVIGVTLLMRDLKTGNVTSARKQIKDGNYNEKDNLELVMTPTLWTPAVWKEGKWAAILAYIDPWKRPILAGGDTPDSDGPMQFQGVDVGRGGIHLWVNRTEKYWQQISKMRKDFADAQQREGLPAWADKNWVVVKPEEIL</sequence>
<evidence type="ECO:0000256" key="1">
    <source>
        <dbReference type="SAM" id="SignalP"/>
    </source>
</evidence>
<evidence type="ECO:0008006" key="4">
    <source>
        <dbReference type="Google" id="ProtNLM"/>
    </source>
</evidence>
<dbReference type="InterPro" id="IPR050582">
    <property type="entry name" value="HAD-like_SerB"/>
</dbReference>
<evidence type="ECO:0000313" key="3">
    <source>
        <dbReference type="Proteomes" id="UP001562357"/>
    </source>
</evidence>
<dbReference type="InterPro" id="IPR023214">
    <property type="entry name" value="HAD_sf"/>
</dbReference>
<dbReference type="PANTHER" id="PTHR43344">
    <property type="entry name" value="PHOSPHOSERINE PHOSPHATASE"/>
    <property type="match status" value="1"/>
</dbReference>
<feature type="chain" id="PRO_5047283754" description="Phosphorylcholine phosphatase" evidence="1">
    <location>
        <begin position="20"/>
        <end position="361"/>
    </location>
</feature>
<protein>
    <recommendedName>
        <fullName evidence="4">Phosphorylcholine phosphatase</fullName>
    </recommendedName>
</protein>
<dbReference type="InterPro" id="IPR036412">
    <property type="entry name" value="HAD-like_sf"/>
</dbReference>
<proteinExistence type="predicted"/>
<reference evidence="3" key="1">
    <citation type="submission" date="2024-06" db="EMBL/GenBank/DDBJ databases">
        <title>Draft Genome Sequences of Epichloe bromicola Strains Isolated from Elymus ciliaris.</title>
        <authorList>
            <consortium name="Epichloe bromicola genome sequencing consortium"/>
            <person name="Miura A."/>
            <person name="Imano S."/>
            <person name="Ashida A."/>
            <person name="Sato I."/>
            <person name="Chiba S."/>
            <person name="Tanaka A."/>
            <person name="Camagna M."/>
            <person name="Takemoto D."/>
        </authorList>
    </citation>
    <scope>NUCLEOTIDE SEQUENCE [LARGE SCALE GENOMIC DNA]</scope>
    <source>
        <strain evidence="3">DP</strain>
    </source>
</reference>
<keyword evidence="1" id="KW-0732">Signal</keyword>
<dbReference type="Gene3D" id="1.20.1440.310">
    <property type="match status" value="1"/>
</dbReference>
<organism evidence="2 3">
    <name type="scientific">Epichloe bromicola</name>
    <dbReference type="NCBI Taxonomy" id="79588"/>
    <lineage>
        <taxon>Eukaryota</taxon>
        <taxon>Fungi</taxon>
        <taxon>Dikarya</taxon>
        <taxon>Ascomycota</taxon>
        <taxon>Pezizomycotina</taxon>
        <taxon>Sordariomycetes</taxon>
        <taxon>Hypocreomycetidae</taxon>
        <taxon>Hypocreales</taxon>
        <taxon>Clavicipitaceae</taxon>
        <taxon>Epichloe</taxon>
    </lineage>
</organism>
<dbReference type="SUPFAM" id="SSF56784">
    <property type="entry name" value="HAD-like"/>
    <property type="match status" value="1"/>
</dbReference>
<dbReference type="Proteomes" id="UP001562357">
    <property type="component" value="Unassembled WGS sequence"/>
</dbReference>